<dbReference type="Proteomes" id="UP000824881">
    <property type="component" value="Unassembled WGS sequence"/>
</dbReference>
<dbReference type="EMBL" id="WQMT02000006">
    <property type="protein sequence ID" value="KAG9221626.1"/>
    <property type="molecule type" value="Genomic_DNA"/>
</dbReference>
<proteinExistence type="predicted"/>
<comment type="caution">
    <text evidence="1">The sequence shown here is derived from an EMBL/GenBank/DDBJ whole genome shotgun (WGS) entry which is preliminary data.</text>
</comment>
<gene>
    <name evidence="1" type="ORF">CCMSSC00406_0005539</name>
</gene>
<evidence type="ECO:0000313" key="1">
    <source>
        <dbReference type="EMBL" id="KAG9221626.1"/>
    </source>
</evidence>
<reference evidence="1 2" key="1">
    <citation type="journal article" date="2021" name="Appl. Environ. Microbiol.">
        <title>Genetic linkage and physical mapping for an oyster mushroom Pleurotus cornucopiae and QTL analysis for the trait cap color.</title>
        <authorList>
            <person name="Zhang Y."/>
            <person name="Gao W."/>
            <person name="Sonnenberg A."/>
            <person name="Chen Q."/>
            <person name="Zhang J."/>
            <person name="Huang C."/>
        </authorList>
    </citation>
    <scope>NUCLEOTIDE SEQUENCE [LARGE SCALE GENOMIC DNA]</scope>
    <source>
        <strain evidence="1">CCMSSC00406</strain>
    </source>
</reference>
<accession>A0ACB7IVJ0</accession>
<name>A0ACB7IVJ0_PLECO</name>
<organism evidence="1 2">
    <name type="scientific">Pleurotus cornucopiae</name>
    <name type="common">Cornucopia mushroom</name>
    <dbReference type="NCBI Taxonomy" id="5321"/>
    <lineage>
        <taxon>Eukaryota</taxon>
        <taxon>Fungi</taxon>
        <taxon>Dikarya</taxon>
        <taxon>Basidiomycota</taxon>
        <taxon>Agaricomycotina</taxon>
        <taxon>Agaricomycetes</taxon>
        <taxon>Agaricomycetidae</taxon>
        <taxon>Agaricales</taxon>
        <taxon>Pleurotineae</taxon>
        <taxon>Pleurotaceae</taxon>
        <taxon>Pleurotus</taxon>
    </lineage>
</organism>
<sequence length="258" mass="26772">MVIGIIPVFLLSSTFLSLVSAYSFTISTPRQCQNLTVSITREDGQPPYRLLLFPFGPSPLPDNVEVRQIEDIPFGTGETMLSIPLRYSERSEFVAAVNDAAGFGTGGTSVVTTVLANDDGAGICFDPLTSVSPSFAFSANPPNQIVQCTPTRLWWDNTTVQGTPSFLGVIPGGESFVIPEGPITDVPSQGTGFSWTPPVRAGTTLVIVGGDDRGVGSGGSLVTIVSTGVRLDDDCLGDNSPSSTPGSPAGLPTSTGNA</sequence>
<evidence type="ECO:0000313" key="2">
    <source>
        <dbReference type="Proteomes" id="UP000824881"/>
    </source>
</evidence>
<protein>
    <submittedName>
        <fullName evidence="1">Uncharacterized protein</fullName>
    </submittedName>
</protein>
<keyword evidence="2" id="KW-1185">Reference proteome</keyword>